<organism evidence="2 3">
    <name type="scientific">Oryzias melastigma</name>
    <name type="common">Marine medaka</name>
    <dbReference type="NCBI Taxonomy" id="30732"/>
    <lineage>
        <taxon>Eukaryota</taxon>
        <taxon>Metazoa</taxon>
        <taxon>Chordata</taxon>
        <taxon>Craniata</taxon>
        <taxon>Vertebrata</taxon>
        <taxon>Euteleostomi</taxon>
        <taxon>Actinopterygii</taxon>
        <taxon>Neopterygii</taxon>
        <taxon>Teleostei</taxon>
        <taxon>Neoteleostei</taxon>
        <taxon>Acanthomorphata</taxon>
        <taxon>Ovalentaria</taxon>
        <taxon>Atherinomorphae</taxon>
        <taxon>Beloniformes</taxon>
        <taxon>Adrianichthyidae</taxon>
        <taxon>Oryziinae</taxon>
        <taxon>Oryzias</taxon>
    </lineage>
</organism>
<dbReference type="OMA" id="HTHMERE"/>
<feature type="compositionally biased region" description="Polar residues" evidence="1">
    <location>
        <begin position="286"/>
        <end position="299"/>
    </location>
</feature>
<name>A0A3B3CZ46_ORYME</name>
<dbReference type="PANTHER" id="PTHR15159:SF2">
    <property type="entry name" value="NEUROSECRETORY PROTEIN VGF"/>
    <property type="match status" value="1"/>
</dbReference>
<feature type="region of interest" description="Disordered" evidence="1">
    <location>
        <begin position="381"/>
        <end position="455"/>
    </location>
</feature>
<feature type="compositionally biased region" description="Polar residues" evidence="1">
    <location>
        <begin position="1"/>
        <end position="15"/>
    </location>
</feature>
<feature type="region of interest" description="Disordered" evidence="1">
    <location>
        <begin position="197"/>
        <end position="330"/>
    </location>
</feature>
<evidence type="ECO:0000313" key="3">
    <source>
        <dbReference type="Proteomes" id="UP000261560"/>
    </source>
</evidence>
<dbReference type="KEGG" id="oml:112156173"/>
<feature type="region of interest" description="Disordered" evidence="1">
    <location>
        <begin position="761"/>
        <end position="783"/>
    </location>
</feature>
<accession>A0A3B3CZ46</accession>
<feature type="compositionally biased region" description="Basic and acidic residues" evidence="1">
    <location>
        <begin position="242"/>
        <end position="269"/>
    </location>
</feature>
<dbReference type="AlphaFoldDB" id="A0A3B3CZ46"/>
<proteinExistence type="predicted"/>
<protein>
    <submittedName>
        <fullName evidence="2">VGF nerve growth factor inducible</fullName>
    </submittedName>
</protein>
<feature type="compositionally biased region" description="Basic and acidic residues" evidence="1">
    <location>
        <begin position="434"/>
        <end position="444"/>
    </location>
</feature>
<reference evidence="2" key="1">
    <citation type="submission" date="2025-08" db="UniProtKB">
        <authorList>
            <consortium name="Ensembl"/>
        </authorList>
    </citation>
    <scope>IDENTIFICATION</scope>
</reference>
<dbReference type="GeneTree" id="ENSGT00910000144784"/>
<feature type="compositionally biased region" description="Basic and acidic residues" evidence="1">
    <location>
        <begin position="38"/>
        <end position="54"/>
    </location>
</feature>
<dbReference type="RefSeq" id="XP_024144131.1">
    <property type="nucleotide sequence ID" value="XM_024288363.2"/>
</dbReference>
<dbReference type="Proteomes" id="UP000261560">
    <property type="component" value="Unplaced"/>
</dbReference>
<feature type="compositionally biased region" description="Basic and acidic residues" evidence="1">
    <location>
        <begin position="197"/>
        <end position="235"/>
    </location>
</feature>
<sequence length="799" mass="91642">MNETEGSDVNGNRLTHASRGSGERGHSRRAAAAVQSPENRRSREEARDGGERRQNPRGRAGRHFTEAGIQRTAGFPAADVTRRGGWNPPQLPRICRLSSVLPTDLFYKTMTKNFKATSVFTLLLLVISVSFPQSSTSHPLRTSGDVQDLHADAPSGLERRHEERASIHRDEKKEELFKDVDPRKLAAVLLEALNRSQVERGRPEEEEMKAERRAVKKQEVNEEGADRHRDGREELEMLIASHGKDRGIEEEEERKRAMEEEERMTEKVNSHTTSQIIQVQKPPGSETLSENGNGSSPTADQNNEEDEEEEQLNPEELKSLETMMKEFPRLNTVTEREVEVERRQTRAFSSYNDVIPKHKGTDLALTKKKLKWQEETQKALFFPKFDSDNSIEQLEEKKYGGMAAQPPPPEEQEEKDDEPEEEEEEVLSPEEEEARAKVEQEEMLRQAAEAQKAKMEEEKLADIASDMLLRYMVKQNHGKKKHSSPLSNAAEDKRSNEEQEVIEENDIDPQTIDKLIEISSKLHLPADDVVDIIADVEKKKKKDTSPQLMSFWQRPPSTPSASFLPGWQASNQNSIPVSKQPSPAANLLKTWFQEKNKLRSENFQKKLSKSLQVSPGFWSQPQLVKQNRHFNPLKSAWTRYPVYPYAYASYYQRSPFLDYYPIYLPPAPRPKPQYYISKPPAALNSLWGGSVDTFPPRRPYQSWVQPQLRKPPVRLQHKSYYNSYPPQFSRPLQRVRIPEERPPPQTGLVSSLQKMFDNSVQVPSVTRNSEPGRKADSSSLDDLETYIQQILMERPQKKE</sequence>
<dbReference type="InterPro" id="IPR026128">
    <property type="entry name" value="VGF"/>
</dbReference>
<feature type="compositionally biased region" description="Acidic residues" evidence="1">
    <location>
        <begin position="302"/>
        <end position="313"/>
    </location>
</feature>
<evidence type="ECO:0000313" key="2">
    <source>
        <dbReference type="Ensembl" id="ENSOMEP00000023132.1"/>
    </source>
</evidence>
<feature type="region of interest" description="Disordered" evidence="1">
    <location>
        <begin position="475"/>
        <end position="506"/>
    </location>
</feature>
<feature type="region of interest" description="Disordered" evidence="1">
    <location>
        <begin position="135"/>
        <end position="170"/>
    </location>
</feature>
<dbReference type="PANTHER" id="PTHR15159">
    <property type="entry name" value="NEUROSECRETORY PROTEIN VGF"/>
    <property type="match status" value="1"/>
</dbReference>
<dbReference type="PaxDb" id="30732-ENSOMEP00000023132"/>
<dbReference type="OrthoDB" id="8926660at2759"/>
<feature type="compositionally biased region" description="Basic and acidic residues" evidence="1">
    <location>
        <begin position="315"/>
        <end position="330"/>
    </location>
</feature>
<dbReference type="CTD" id="7425"/>
<feature type="region of interest" description="Disordered" evidence="1">
    <location>
        <begin position="1"/>
        <end position="64"/>
    </location>
</feature>
<feature type="compositionally biased region" description="Acidic residues" evidence="1">
    <location>
        <begin position="410"/>
        <end position="433"/>
    </location>
</feature>
<keyword evidence="3" id="KW-1185">Reference proteome</keyword>
<reference evidence="2" key="2">
    <citation type="submission" date="2025-09" db="UniProtKB">
        <authorList>
            <consortium name="Ensembl"/>
        </authorList>
    </citation>
    <scope>IDENTIFICATION</scope>
</reference>
<evidence type="ECO:0000256" key="1">
    <source>
        <dbReference type="SAM" id="MobiDB-lite"/>
    </source>
</evidence>
<dbReference type="GO" id="GO:0005184">
    <property type="term" value="F:neuropeptide hormone activity"/>
    <property type="evidence" value="ECO:0007669"/>
    <property type="project" value="InterPro"/>
</dbReference>
<dbReference type="STRING" id="30732.ENSOMEP00000023132"/>
<dbReference type="Ensembl" id="ENSOMET00000013022.1">
    <property type="protein sequence ID" value="ENSOMEP00000023132.1"/>
    <property type="gene ID" value="ENSOMEG00000003043.1"/>
</dbReference>
<feature type="compositionally biased region" description="Basic and acidic residues" evidence="1">
    <location>
        <begin position="147"/>
        <end position="170"/>
    </location>
</feature>
<dbReference type="GeneID" id="112156173"/>